<dbReference type="Pfam" id="PF00892">
    <property type="entry name" value="EamA"/>
    <property type="match status" value="2"/>
</dbReference>
<evidence type="ECO:0000256" key="2">
    <source>
        <dbReference type="ARBA" id="ARBA00007362"/>
    </source>
</evidence>
<evidence type="ECO:0000256" key="3">
    <source>
        <dbReference type="ARBA" id="ARBA00022692"/>
    </source>
</evidence>
<feature type="transmembrane region" description="Helical" evidence="6">
    <location>
        <begin position="211"/>
        <end position="229"/>
    </location>
</feature>
<dbReference type="eggNOG" id="COG0697">
    <property type="taxonomic scope" value="Bacteria"/>
</dbReference>
<comment type="subcellular location">
    <subcellularLocation>
        <location evidence="1">Membrane</location>
        <topology evidence="1">Multi-pass membrane protein</topology>
    </subcellularLocation>
</comment>
<name>L1MK01_9CORY</name>
<evidence type="ECO:0000313" key="9">
    <source>
        <dbReference type="Proteomes" id="UP000010445"/>
    </source>
</evidence>
<evidence type="ECO:0000256" key="6">
    <source>
        <dbReference type="SAM" id="Phobius"/>
    </source>
</evidence>
<dbReference type="EMBL" id="AMEM01000011">
    <property type="protein sequence ID" value="EKX91618.1"/>
    <property type="molecule type" value="Genomic_DNA"/>
</dbReference>
<comment type="similarity">
    <text evidence="2">Belongs to the EamA transporter family.</text>
</comment>
<keyword evidence="3 6" id="KW-0812">Transmembrane</keyword>
<dbReference type="AlphaFoldDB" id="L1MK01"/>
<feature type="domain" description="EamA" evidence="7">
    <location>
        <begin position="17"/>
        <end position="138"/>
    </location>
</feature>
<dbReference type="HOGENOM" id="CLU_033863_2_2_11"/>
<accession>L1MK01</accession>
<evidence type="ECO:0000256" key="5">
    <source>
        <dbReference type="ARBA" id="ARBA00023136"/>
    </source>
</evidence>
<evidence type="ECO:0000256" key="4">
    <source>
        <dbReference type="ARBA" id="ARBA00022989"/>
    </source>
</evidence>
<dbReference type="GO" id="GO:0016020">
    <property type="term" value="C:membrane"/>
    <property type="evidence" value="ECO:0007669"/>
    <property type="project" value="UniProtKB-SubCell"/>
</dbReference>
<sequence length="293" mass="30186">MMNNDMNANVIAARTALTPIVWGTTYAVTTTWLPAGHPVTAGLLRALPAGLILILITRTLPTGSWWWRSAVLGILNIGLFFTLLFMAAQQLPGGVAAILTSTSPLVAMAISPFLLGIKPTRGHIVAAILALLGVSAITLTPGARLTVVGVIAGLGSAISMGFGMVLAKRWGQPAGRNPLDTTAWQLIAGGTVLIPFAIAEGPLTGVDLPAAGGYAYLCIFGAALAYPNWFTGLKRLDATAVLLLGALSPMTALLLDAVTHTPPPPLQLCGIIVVLVAIVIAQKSSMRASADAS</sequence>
<reference evidence="8 9" key="1">
    <citation type="submission" date="2012-05" db="EMBL/GenBank/DDBJ databases">
        <authorList>
            <person name="Weinstock G."/>
            <person name="Sodergren E."/>
            <person name="Lobos E.A."/>
            <person name="Fulton L."/>
            <person name="Fulton R."/>
            <person name="Courtney L."/>
            <person name="Fronick C."/>
            <person name="O'Laughlin M."/>
            <person name="Godfrey J."/>
            <person name="Wilson R.M."/>
            <person name="Miner T."/>
            <person name="Farmer C."/>
            <person name="Delehaunty K."/>
            <person name="Cordes M."/>
            <person name="Minx P."/>
            <person name="Tomlinson C."/>
            <person name="Chen J."/>
            <person name="Wollam A."/>
            <person name="Pepin K.H."/>
            <person name="Bhonagiri V."/>
            <person name="Zhang X."/>
            <person name="Suruliraj S."/>
            <person name="Warren W."/>
            <person name="Mitreva M."/>
            <person name="Mardis E.R."/>
            <person name="Wilson R.K."/>
        </authorList>
    </citation>
    <scope>NUCLEOTIDE SEQUENCE [LARGE SCALE GENOMIC DNA]</scope>
    <source>
        <strain evidence="8 9">F0235</strain>
    </source>
</reference>
<keyword evidence="9" id="KW-1185">Reference proteome</keyword>
<dbReference type="Proteomes" id="UP000010445">
    <property type="component" value="Unassembled WGS sequence"/>
</dbReference>
<keyword evidence="5 6" id="KW-0472">Membrane</keyword>
<organism evidence="8 9">
    <name type="scientific">Corynebacterium durum F0235</name>
    <dbReference type="NCBI Taxonomy" id="1035195"/>
    <lineage>
        <taxon>Bacteria</taxon>
        <taxon>Bacillati</taxon>
        <taxon>Actinomycetota</taxon>
        <taxon>Actinomycetes</taxon>
        <taxon>Mycobacteriales</taxon>
        <taxon>Corynebacteriaceae</taxon>
        <taxon>Corynebacterium</taxon>
    </lineage>
</organism>
<gene>
    <name evidence="8" type="ORF">HMPREF9997_00692</name>
</gene>
<dbReference type="PATRIC" id="fig|1035195.3.peg.621"/>
<dbReference type="InterPro" id="IPR050638">
    <property type="entry name" value="AA-Vitamin_Transporters"/>
</dbReference>
<feature type="transmembrane region" description="Helical" evidence="6">
    <location>
        <begin position="69"/>
        <end position="88"/>
    </location>
</feature>
<feature type="domain" description="EamA" evidence="7">
    <location>
        <begin position="149"/>
        <end position="280"/>
    </location>
</feature>
<feature type="transmembrane region" description="Helical" evidence="6">
    <location>
        <begin position="179"/>
        <end position="199"/>
    </location>
</feature>
<dbReference type="InterPro" id="IPR000620">
    <property type="entry name" value="EamA_dom"/>
</dbReference>
<feature type="transmembrane region" description="Helical" evidence="6">
    <location>
        <begin position="241"/>
        <end position="258"/>
    </location>
</feature>
<evidence type="ECO:0000259" key="7">
    <source>
        <dbReference type="Pfam" id="PF00892"/>
    </source>
</evidence>
<dbReference type="InterPro" id="IPR037185">
    <property type="entry name" value="EmrE-like"/>
</dbReference>
<dbReference type="PANTHER" id="PTHR32322">
    <property type="entry name" value="INNER MEMBRANE TRANSPORTER"/>
    <property type="match status" value="1"/>
</dbReference>
<protein>
    <submittedName>
        <fullName evidence="8">Putative membrane protein</fullName>
    </submittedName>
</protein>
<feature type="transmembrane region" description="Helical" evidence="6">
    <location>
        <begin position="145"/>
        <end position="167"/>
    </location>
</feature>
<dbReference type="STRING" id="1035195.HMPREF9997_00692"/>
<feature type="transmembrane region" description="Helical" evidence="6">
    <location>
        <begin position="39"/>
        <end position="57"/>
    </location>
</feature>
<feature type="transmembrane region" description="Helical" evidence="6">
    <location>
        <begin position="94"/>
        <end position="115"/>
    </location>
</feature>
<dbReference type="SUPFAM" id="SSF103481">
    <property type="entry name" value="Multidrug resistance efflux transporter EmrE"/>
    <property type="match status" value="2"/>
</dbReference>
<comment type="caution">
    <text evidence="8">The sequence shown here is derived from an EMBL/GenBank/DDBJ whole genome shotgun (WGS) entry which is preliminary data.</text>
</comment>
<proteinExistence type="inferred from homology"/>
<feature type="transmembrane region" description="Helical" evidence="6">
    <location>
        <begin position="264"/>
        <end position="281"/>
    </location>
</feature>
<keyword evidence="4 6" id="KW-1133">Transmembrane helix</keyword>
<dbReference type="PANTHER" id="PTHR32322:SF2">
    <property type="entry name" value="EAMA DOMAIN-CONTAINING PROTEIN"/>
    <property type="match status" value="1"/>
</dbReference>
<feature type="transmembrane region" description="Helical" evidence="6">
    <location>
        <begin position="122"/>
        <end position="139"/>
    </location>
</feature>
<evidence type="ECO:0000313" key="8">
    <source>
        <dbReference type="EMBL" id="EKX91618.1"/>
    </source>
</evidence>
<evidence type="ECO:0000256" key="1">
    <source>
        <dbReference type="ARBA" id="ARBA00004141"/>
    </source>
</evidence>